<reference evidence="5 6" key="1">
    <citation type="submission" date="2024-05" db="EMBL/GenBank/DDBJ databases">
        <title>A high-quality chromosomal-level genome assembly of Topmouth culter (Culter alburnus).</title>
        <authorList>
            <person name="Zhao H."/>
        </authorList>
    </citation>
    <scope>NUCLEOTIDE SEQUENCE [LARGE SCALE GENOMIC DNA]</scope>
    <source>
        <strain evidence="5">CATC2023</strain>
        <tissue evidence="5">Muscle</tissue>
    </source>
</reference>
<evidence type="ECO:0000259" key="4">
    <source>
        <dbReference type="PROSITE" id="PS50228"/>
    </source>
</evidence>
<keyword evidence="6" id="KW-1185">Reference proteome</keyword>
<evidence type="ECO:0000256" key="2">
    <source>
        <dbReference type="ARBA" id="ARBA00022737"/>
    </source>
</evidence>
<gene>
    <name evidence="5" type="ORF">ABG768_002622</name>
</gene>
<dbReference type="GO" id="GO:0030246">
    <property type="term" value="F:carbohydrate binding"/>
    <property type="evidence" value="ECO:0007669"/>
    <property type="project" value="UniProtKB-KW"/>
</dbReference>
<feature type="domain" description="SUEL-type lectin" evidence="4">
    <location>
        <begin position="27"/>
        <end position="155"/>
    </location>
</feature>
<dbReference type="InterPro" id="IPR000922">
    <property type="entry name" value="Lectin_gal-bd_dom"/>
</dbReference>
<dbReference type="InterPro" id="IPR043159">
    <property type="entry name" value="Lectin_gal-bd_sf"/>
</dbReference>
<dbReference type="Gene3D" id="2.60.120.740">
    <property type="match status" value="2"/>
</dbReference>
<evidence type="ECO:0000256" key="3">
    <source>
        <dbReference type="SAM" id="SignalP"/>
    </source>
</evidence>
<comment type="caution">
    <text evidence="5">The sequence shown here is derived from an EMBL/GenBank/DDBJ whole genome shotgun (WGS) entry which is preliminary data.</text>
</comment>
<dbReference type="AlphaFoldDB" id="A0AAW2A5Y9"/>
<dbReference type="Proteomes" id="UP001479290">
    <property type="component" value="Unassembled WGS sequence"/>
</dbReference>
<name>A0AAW2A5Y9_CULAL</name>
<accession>A0AAW2A5Y9</accession>
<evidence type="ECO:0000313" key="6">
    <source>
        <dbReference type="Proteomes" id="UP001479290"/>
    </source>
</evidence>
<dbReference type="PANTHER" id="PTHR46780">
    <property type="entry name" value="PROTEIN EVA-1"/>
    <property type="match status" value="1"/>
</dbReference>
<keyword evidence="3" id="KW-0732">Signal</keyword>
<evidence type="ECO:0000256" key="1">
    <source>
        <dbReference type="ARBA" id="ARBA00022734"/>
    </source>
</evidence>
<dbReference type="PROSITE" id="PS50228">
    <property type="entry name" value="SUEL_LECTIN"/>
    <property type="match status" value="1"/>
</dbReference>
<sequence>MLVQKLSWIAVLLFLYQHGAEAKRTLTCEGGSAYLRCDLGLIKVLKANYGRTDRTTCASGRPANQISNTHCIQGTSLHTMSTRCDGSKSCSVPAVNSVAYNSLIIDHKILYCFIFFTYQKLCDGSKSCSIPALNSVFGDPCYGTYKYLDVSYECQ</sequence>
<keyword evidence="2" id="KW-0677">Repeat</keyword>
<proteinExistence type="predicted"/>
<evidence type="ECO:0000313" key="5">
    <source>
        <dbReference type="EMBL" id="KAK9968288.1"/>
    </source>
</evidence>
<dbReference type="Pfam" id="PF02140">
    <property type="entry name" value="SUEL_Lectin"/>
    <property type="match status" value="2"/>
</dbReference>
<dbReference type="EMBL" id="JAWDJR010000010">
    <property type="protein sequence ID" value="KAK9968288.1"/>
    <property type="molecule type" value="Genomic_DNA"/>
</dbReference>
<keyword evidence="1" id="KW-0430">Lectin</keyword>
<feature type="signal peptide" evidence="3">
    <location>
        <begin position="1"/>
        <end position="22"/>
    </location>
</feature>
<feature type="chain" id="PRO_5044025104" description="SUEL-type lectin domain-containing protein" evidence="3">
    <location>
        <begin position="23"/>
        <end position="155"/>
    </location>
</feature>
<organism evidence="5 6">
    <name type="scientific">Culter alburnus</name>
    <name type="common">Topmouth culter</name>
    <dbReference type="NCBI Taxonomy" id="194366"/>
    <lineage>
        <taxon>Eukaryota</taxon>
        <taxon>Metazoa</taxon>
        <taxon>Chordata</taxon>
        <taxon>Craniata</taxon>
        <taxon>Vertebrata</taxon>
        <taxon>Euteleostomi</taxon>
        <taxon>Actinopterygii</taxon>
        <taxon>Neopterygii</taxon>
        <taxon>Teleostei</taxon>
        <taxon>Ostariophysi</taxon>
        <taxon>Cypriniformes</taxon>
        <taxon>Xenocyprididae</taxon>
        <taxon>Xenocypridinae</taxon>
        <taxon>Culter</taxon>
    </lineage>
</organism>
<protein>
    <recommendedName>
        <fullName evidence="4">SUEL-type lectin domain-containing protein</fullName>
    </recommendedName>
</protein>